<dbReference type="PANTHER" id="PTHR32000:SF3">
    <property type="entry name" value="RIKEN CDNA A830018L16 GENE"/>
    <property type="match status" value="1"/>
</dbReference>
<accession>A0A091KD09</accession>
<dbReference type="Pfam" id="PF17824">
    <property type="entry name" value="DUF5586"/>
    <property type="match status" value="1"/>
</dbReference>
<dbReference type="PANTHER" id="PTHR32000">
    <property type="entry name" value="SIMILAR TO HYPOTHETICAL PROTEIN"/>
    <property type="match status" value="1"/>
</dbReference>
<dbReference type="EMBL" id="KK552741">
    <property type="protein sequence ID" value="KFP34266.1"/>
    <property type="molecule type" value="Genomic_DNA"/>
</dbReference>
<protein>
    <submittedName>
        <fullName evidence="2">Uncharacterized protein C8orf34</fullName>
    </submittedName>
</protein>
<feature type="compositionally biased region" description="Polar residues" evidence="1">
    <location>
        <begin position="135"/>
        <end position="149"/>
    </location>
</feature>
<name>A0A091KD09_COLST</name>
<dbReference type="InterPro" id="IPR040687">
    <property type="entry name" value="DUF5586"/>
</dbReference>
<reference evidence="2 3" key="1">
    <citation type="submission" date="2014-04" db="EMBL/GenBank/DDBJ databases">
        <title>Genome evolution of avian class.</title>
        <authorList>
            <person name="Zhang G."/>
            <person name="Li C."/>
        </authorList>
    </citation>
    <scope>NUCLEOTIDE SEQUENCE [LARGE SCALE GENOMIC DNA]</scope>
    <source>
        <strain evidence="2">BGI_N325</strain>
    </source>
</reference>
<evidence type="ECO:0000313" key="2">
    <source>
        <dbReference type="EMBL" id="KFP34266.1"/>
    </source>
</evidence>
<feature type="compositionally biased region" description="Low complexity" evidence="1">
    <location>
        <begin position="110"/>
        <end position="134"/>
    </location>
</feature>
<dbReference type="AlphaFoldDB" id="A0A091KD09"/>
<sequence length="227" mass="24523">IGVRPGGSPRQKLLKDSLAAKELQTMEKHLADIEKDLALWEEARVSRSPSIQHHSLVSADHQGNLQATQAQNLRPQVSTKMGKNIQLQGNKSPPLPTNSRTQVSSVANSRPSTPNTQTNRPPTPSTPGSRPVTPNSLLSRPLTPSNQGNREGIISMQRSRSLTSKSQMGRTLSAASGLSVQMSGDIVGTVTTQRSSLSEDEFLQQLQLAHEPWILPSDTESEGVEAD</sequence>
<keyword evidence="3" id="KW-1185">Reference proteome</keyword>
<feature type="non-terminal residue" evidence="2">
    <location>
        <position position="1"/>
    </location>
</feature>
<feature type="region of interest" description="Disordered" evidence="1">
    <location>
        <begin position="44"/>
        <end position="183"/>
    </location>
</feature>
<proteinExistence type="predicted"/>
<dbReference type="Proteomes" id="UP000053615">
    <property type="component" value="Unassembled WGS sequence"/>
</dbReference>
<evidence type="ECO:0000256" key="1">
    <source>
        <dbReference type="SAM" id="MobiDB-lite"/>
    </source>
</evidence>
<feature type="non-terminal residue" evidence="2">
    <location>
        <position position="227"/>
    </location>
</feature>
<feature type="compositionally biased region" description="Polar residues" evidence="1">
    <location>
        <begin position="47"/>
        <end position="109"/>
    </location>
</feature>
<feature type="compositionally biased region" description="Polar residues" evidence="1">
    <location>
        <begin position="156"/>
        <end position="182"/>
    </location>
</feature>
<gene>
    <name evidence="2" type="ORF">N325_12063</name>
</gene>
<evidence type="ECO:0000313" key="3">
    <source>
        <dbReference type="Proteomes" id="UP000053615"/>
    </source>
</evidence>
<organism evidence="2 3">
    <name type="scientific">Colius striatus</name>
    <name type="common">Speckled mousebird</name>
    <dbReference type="NCBI Taxonomy" id="57412"/>
    <lineage>
        <taxon>Eukaryota</taxon>
        <taxon>Metazoa</taxon>
        <taxon>Chordata</taxon>
        <taxon>Craniata</taxon>
        <taxon>Vertebrata</taxon>
        <taxon>Euteleostomi</taxon>
        <taxon>Archelosauria</taxon>
        <taxon>Archosauria</taxon>
        <taxon>Dinosauria</taxon>
        <taxon>Saurischia</taxon>
        <taxon>Theropoda</taxon>
        <taxon>Coelurosauria</taxon>
        <taxon>Aves</taxon>
        <taxon>Neognathae</taxon>
        <taxon>Neoaves</taxon>
        <taxon>Telluraves</taxon>
        <taxon>Coraciimorphae</taxon>
        <taxon>Coliiformes</taxon>
        <taxon>Coliidae</taxon>
        <taxon>Colius</taxon>
    </lineage>
</organism>